<keyword evidence="12" id="KW-1185">Reference proteome</keyword>
<dbReference type="Proteomes" id="UP000724874">
    <property type="component" value="Unassembled WGS sequence"/>
</dbReference>
<keyword evidence="7" id="KW-0653">Protein transport</keyword>
<comment type="caution">
    <text evidence="11">The sequence shown here is derived from an EMBL/GenBank/DDBJ whole genome shotgun (WGS) entry which is preliminary data.</text>
</comment>
<dbReference type="EMBL" id="JADNYJ010000005">
    <property type="protein sequence ID" value="KAF8910947.1"/>
    <property type="molecule type" value="Genomic_DNA"/>
</dbReference>
<dbReference type="InterPro" id="IPR024298">
    <property type="entry name" value="Sec16_Sec23-bd"/>
</dbReference>
<comment type="subcellular location">
    <subcellularLocation>
        <location evidence="1">Endoplasmic reticulum membrane</location>
        <topology evidence="1">Peripheral membrane protein</topology>
        <orientation evidence="1">Cytoplasmic side</orientation>
    </subcellularLocation>
</comment>
<feature type="region of interest" description="Disordered" evidence="8">
    <location>
        <begin position="1"/>
        <end position="46"/>
    </location>
</feature>
<feature type="compositionally biased region" description="Low complexity" evidence="8">
    <location>
        <begin position="1537"/>
        <end position="1548"/>
    </location>
</feature>
<dbReference type="GO" id="GO:0070973">
    <property type="term" value="P:protein localization to endoplasmic reticulum exit site"/>
    <property type="evidence" value="ECO:0007669"/>
    <property type="project" value="TreeGrafter"/>
</dbReference>
<proteinExistence type="inferred from homology"/>
<dbReference type="GO" id="GO:0016192">
    <property type="term" value="P:vesicle-mediated transport"/>
    <property type="evidence" value="ECO:0007669"/>
    <property type="project" value="UniProtKB-KW"/>
</dbReference>
<dbReference type="Pfam" id="PF12931">
    <property type="entry name" value="TPR_Sec16"/>
    <property type="match status" value="1"/>
</dbReference>
<feature type="compositionally biased region" description="Polar residues" evidence="8">
    <location>
        <begin position="1352"/>
        <end position="1378"/>
    </location>
</feature>
<feature type="region of interest" description="Disordered" evidence="8">
    <location>
        <begin position="1337"/>
        <end position="1454"/>
    </location>
</feature>
<gene>
    <name evidence="11" type="ORF">CPB84DRAFT_1762966</name>
</gene>
<dbReference type="PANTHER" id="PTHR13402">
    <property type="entry name" value="RGPR-RELATED"/>
    <property type="match status" value="1"/>
</dbReference>
<feature type="domain" description="Sec16 Sec23-binding" evidence="9">
    <location>
        <begin position="842"/>
        <end position="1178"/>
    </location>
</feature>
<evidence type="ECO:0000256" key="6">
    <source>
        <dbReference type="ARBA" id="ARBA00024687"/>
    </source>
</evidence>
<evidence type="ECO:0000259" key="9">
    <source>
        <dbReference type="Pfam" id="PF12931"/>
    </source>
</evidence>
<dbReference type="InterPro" id="IPR024340">
    <property type="entry name" value="Sec16_CCD"/>
</dbReference>
<dbReference type="OrthoDB" id="8918678at2759"/>
<organism evidence="11 12">
    <name type="scientific">Gymnopilus junonius</name>
    <name type="common">Spectacular rustgill mushroom</name>
    <name type="synonym">Gymnopilus spectabilis subsp. junonius</name>
    <dbReference type="NCBI Taxonomy" id="109634"/>
    <lineage>
        <taxon>Eukaryota</taxon>
        <taxon>Fungi</taxon>
        <taxon>Dikarya</taxon>
        <taxon>Basidiomycota</taxon>
        <taxon>Agaricomycotina</taxon>
        <taxon>Agaricomycetes</taxon>
        <taxon>Agaricomycetidae</taxon>
        <taxon>Agaricales</taxon>
        <taxon>Agaricineae</taxon>
        <taxon>Hymenogastraceae</taxon>
        <taxon>Gymnopilus</taxon>
    </lineage>
</organism>
<name>A0A9P5NZW3_GYMJU</name>
<dbReference type="GO" id="GO:0005789">
    <property type="term" value="C:endoplasmic reticulum membrane"/>
    <property type="evidence" value="ECO:0007669"/>
    <property type="project" value="UniProtKB-SubCell"/>
</dbReference>
<evidence type="ECO:0000256" key="2">
    <source>
        <dbReference type="ARBA" id="ARBA00005927"/>
    </source>
</evidence>
<protein>
    <recommendedName>
        <fullName evidence="7">Protein transport protein sec16</fullName>
    </recommendedName>
</protein>
<reference evidence="11" key="1">
    <citation type="submission" date="2020-11" db="EMBL/GenBank/DDBJ databases">
        <authorList>
            <consortium name="DOE Joint Genome Institute"/>
            <person name="Ahrendt S."/>
            <person name="Riley R."/>
            <person name="Andreopoulos W."/>
            <person name="LaButti K."/>
            <person name="Pangilinan J."/>
            <person name="Ruiz-duenas F.J."/>
            <person name="Barrasa J.M."/>
            <person name="Sanchez-Garcia M."/>
            <person name="Camarero S."/>
            <person name="Miyauchi S."/>
            <person name="Serrano A."/>
            <person name="Linde D."/>
            <person name="Babiker R."/>
            <person name="Drula E."/>
            <person name="Ayuso-Fernandez I."/>
            <person name="Pacheco R."/>
            <person name="Padilla G."/>
            <person name="Ferreira P."/>
            <person name="Barriuso J."/>
            <person name="Kellner H."/>
            <person name="Castanera R."/>
            <person name="Alfaro M."/>
            <person name="Ramirez L."/>
            <person name="Pisabarro A.G."/>
            <person name="Kuo A."/>
            <person name="Tritt A."/>
            <person name="Lipzen A."/>
            <person name="He G."/>
            <person name="Yan M."/>
            <person name="Ng V."/>
            <person name="Cullen D."/>
            <person name="Martin F."/>
            <person name="Rosso M.-N."/>
            <person name="Henrissat B."/>
            <person name="Hibbett D."/>
            <person name="Martinez A.T."/>
            <person name="Grigoriev I.V."/>
        </authorList>
    </citation>
    <scope>NUCLEOTIDE SEQUENCE</scope>
    <source>
        <strain evidence="11">AH 44721</strain>
    </source>
</reference>
<dbReference type="Gene3D" id="1.25.40.1030">
    <property type="match status" value="1"/>
</dbReference>
<feature type="compositionally biased region" description="Polar residues" evidence="8">
    <location>
        <begin position="493"/>
        <end position="514"/>
    </location>
</feature>
<dbReference type="GO" id="GO:0015031">
    <property type="term" value="P:protein transport"/>
    <property type="evidence" value="ECO:0007669"/>
    <property type="project" value="UniProtKB-KW"/>
</dbReference>
<keyword evidence="3 7" id="KW-0813">Transport</keyword>
<feature type="compositionally biased region" description="Pro residues" evidence="8">
    <location>
        <begin position="1218"/>
        <end position="1231"/>
    </location>
</feature>
<evidence type="ECO:0000256" key="1">
    <source>
        <dbReference type="ARBA" id="ARBA00004397"/>
    </source>
</evidence>
<comment type="function">
    <text evidence="6 7">Involved in the initiation of assembly of the COPII coat required for the formation of transport vesicles from the endoplasmic reticulum (ER) and the selection of cargo molecules. Also involved in autophagy.</text>
</comment>
<feature type="compositionally biased region" description="Low complexity" evidence="8">
    <location>
        <begin position="1499"/>
        <end position="1510"/>
    </location>
</feature>
<feature type="region of interest" description="Disordered" evidence="8">
    <location>
        <begin position="1177"/>
        <end position="1244"/>
    </location>
</feature>
<dbReference type="GO" id="GO:0070971">
    <property type="term" value="C:endoplasmic reticulum exit site"/>
    <property type="evidence" value="ECO:0007669"/>
    <property type="project" value="TreeGrafter"/>
</dbReference>
<evidence type="ECO:0000256" key="4">
    <source>
        <dbReference type="ARBA" id="ARBA00022824"/>
    </source>
</evidence>
<dbReference type="Pfam" id="PF12932">
    <property type="entry name" value="Sec16"/>
    <property type="match status" value="1"/>
</dbReference>
<keyword evidence="5 7" id="KW-0931">ER-Golgi transport</keyword>
<feature type="region of interest" description="Disordered" evidence="8">
    <location>
        <begin position="1468"/>
        <end position="1555"/>
    </location>
</feature>
<feature type="compositionally biased region" description="Basic and acidic residues" evidence="8">
    <location>
        <begin position="454"/>
        <end position="464"/>
    </location>
</feature>
<feature type="region of interest" description="Disordered" evidence="8">
    <location>
        <begin position="1268"/>
        <end position="1303"/>
    </location>
</feature>
<feature type="compositionally biased region" description="Polar residues" evidence="8">
    <location>
        <begin position="1234"/>
        <end position="1244"/>
    </location>
</feature>
<keyword evidence="7" id="KW-0072">Autophagy</keyword>
<dbReference type="PANTHER" id="PTHR13402:SF6">
    <property type="entry name" value="SECRETORY 16, ISOFORM I"/>
    <property type="match status" value="1"/>
</dbReference>
<accession>A0A9P5NZW3</accession>
<comment type="similarity">
    <text evidence="2 7">Belongs to the SEC16 family.</text>
</comment>
<dbReference type="GO" id="GO:0006914">
    <property type="term" value="P:autophagy"/>
    <property type="evidence" value="ECO:0007669"/>
    <property type="project" value="UniProtKB-KW"/>
</dbReference>
<feature type="compositionally biased region" description="Basic and acidic residues" evidence="8">
    <location>
        <begin position="1397"/>
        <end position="1411"/>
    </location>
</feature>
<dbReference type="CDD" id="cd09233">
    <property type="entry name" value="ACE1-Sec16-like"/>
    <property type="match status" value="1"/>
</dbReference>
<evidence type="ECO:0000256" key="5">
    <source>
        <dbReference type="ARBA" id="ARBA00022892"/>
    </source>
</evidence>
<evidence type="ECO:0000256" key="7">
    <source>
        <dbReference type="RuleBase" id="RU364101"/>
    </source>
</evidence>
<evidence type="ECO:0000313" key="11">
    <source>
        <dbReference type="EMBL" id="KAF8910947.1"/>
    </source>
</evidence>
<dbReference type="GO" id="GO:0012507">
    <property type="term" value="C:ER to Golgi transport vesicle membrane"/>
    <property type="evidence" value="ECO:0007669"/>
    <property type="project" value="TreeGrafter"/>
</dbReference>
<feature type="compositionally biased region" description="Polar residues" evidence="8">
    <location>
        <begin position="426"/>
        <end position="453"/>
    </location>
</feature>
<evidence type="ECO:0000313" key="12">
    <source>
        <dbReference type="Proteomes" id="UP000724874"/>
    </source>
</evidence>
<feature type="compositionally biased region" description="Polar residues" evidence="8">
    <location>
        <begin position="1204"/>
        <end position="1213"/>
    </location>
</feature>
<sequence length="1555" mass="165604">MNGVEAAASLFGSEESDSDPFATLGTATAESDPPQSLADDLFFTNSSAPPEKVEAFSFPPHEENPLTEVLPSEYPSVAANGQKHITSGNVLHESTSAYSEQWADNNTTPDYAAAYPTLQSEPPETANYKTYVPTTTHPSYGSYDPPAPSSTYTIYPSISLANKPSNLSYIPHAEVVSQQQHGTNAAPGPYDAPTATVNYTPYNPGTVGKVYPSEMAGPSSHTMPSMGSQVPYNNISSGHSPYDPPASYSPYTPTVLGKIPPGQGVTPRATTSPYYGVAPPPVKSAVTRPKVSNAYDPPFIPTLPSRRTSRQSHNTYQPLATANDMPHESYGTPSGSSLIYDDRQSVTPPQTEYGHAAVITSPSVYAGEITYGHLGLQGNSPLQAAKVHDDNHSDWQSSEIGQPDPLQSYRNGSAQPEAEESRTCNDNDANFSTSGQAFSSPKISRPSSINPISDKQHDFSHHSPADSVVSNTVSPRSIPLPFSPPVEAKELQDSTSISLPVNSNPNEQASQQNPYVPLQASKRDPPAQKDPYAPRLNYAANSYIPRTSSPLSLYGGSPPDVKKVVVPAHANGVVYSSVSRSLGTHAPVPPLNASSLYSSDDQFPGQTAPWSESQLSAQDLLAKPTSAQYAPSPSLIGANDPLSRTSARAPVVAFGFGGKLITCFHGMPGLNAGFDVALSARTSSELKIHTVRKIIPESALNTAGSSYPGPLFSGPGTSSIGLVRSGQTTQSKTKKTGVLTYLSGRASELHQGLGYLSGTEKQLAENRLIIIKLLSIMVENDGRLLGNPQSDAAVRSTLVPRLENLTTGLQDSVSLQAAFHSMPLDEAPISVTSLRPSTLDKIEELLLQGDRRQAYQFATDQKLWAHAMIIASSIDKESWKDVVNDFLRSELGNKEDGHGSFLHSSPSHKNRDTLRVAYSLYSGQGMAAVQELAPVNLLQRATNRLQAPMVPVVPSMTPRTPNFPPSQPNISLPPESLVKWAETAAMIISSPLTPETAAALTTLGDQLFANDMTEAAHSCYLLSSQASLLGGFGHPSARMTLLGAKAPAEVMRNVDPLIFSEILEFALSLLPTAKGQEPFHGLPYLQAYRFVRAVSLAETGDIQLANKYCDAIAASLSNNSPYTTVALLEQLQGLQQRLSGVFHGDKSSSWITGKISKPSLDSIGGWLEGRFTKLVTGETDSPTPIAENARSNDQPFSGPFAHYSTISSTTPSARSSPQPTPPNPGGLPPPQRTTSAMATSSPYTQVQIERSSSAMGYMRQKPAVQITQVNTGSISSSQSSPTGYGLNGHSRQDSGGYASKAEDLATPVQRASWWDSMGDQSATSNTPTATTFMQVEESSLQTSGDGFISLMDNHSFSVGPSPQPTSYAQQTRTSSQYTIEEDLEEDLGLGNSKPKHEKAEEKDTVVDEKPKPAAPPTQETKETPAPTGGSWLSRWWKKSDASPGPIKASLGDDSAFYYDNEQKRWVNRKASAEASTKVPTPPPPPPARAQTASPGMTGPGSHLPPSASAAPPRPVSAIDLGSEPPVRAPMRIRSNLAPPTESAPSTPTGSRMSTP</sequence>
<evidence type="ECO:0000259" key="10">
    <source>
        <dbReference type="Pfam" id="PF12932"/>
    </source>
</evidence>
<feature type="region of interest" description="Disordered" evidence="8">
    <location>
        <begin position="384"/>
        <end position="531"/>
    </location>
</feature>
<dbReference type="GO" id="GO:0007030">
    <property type="term" value="P:Golgi organization"/>
    <property type="evidence" value="ECO:0007669"/>
    <property type="project" value="TreeGrafter"/>
</dbReference>
<keyword evidence="4 7" id="KW-0256">Endoplasmic reticulum</keyword>
<feature type="domain" description="Sec16 central conserved" evidence="10">
    <location>
        <begin position="649"/>
        <end position="782"/>
    </location>
</feature>
<keyword evidence="7" id="KW-0472">Membrane</keyword>
<evidence type="ECO:0000256" key="3">
    <source>
        <dbReference type="ARBA" id="ARBA00022448"/>
    </source>
</evidence>
<evidence type="ECO:0000256" key="8">
    <source>
        <dbReference type="SAM" id="MobiDB-lite"/>
    </source>
</evidence>